<dbReference type="InterPro" id="IPR005119">
    <property type="entry name" value="LysR_subst-bd"/>
</dbReference>
<reference evidence="6" key="1">
    <citation type="submission" date="2010-07" db="EMBL/GenBank/DDBJ databases">
        <authorList>
            <consortium name="CONSOLIDER consortium CSD2007-00005"/>
            <person name="Guazzaroni M.-E."/>
            <person name="Richter M."/>
            <person name="Garcia-Salamanca A."/>
            <person name="Yarza P."/>
            <person name="Ferrer M."/>
        </authorList>
    </citation>
    <scope>NUCLEOTIDE SEQUENCE</scope>
</reference>
<keyword evidence="4" id="KW-0804">Transcription</keyword>
<dbReference type="PANTHER" id="PTHR30419">
    <property type="entry name" value="HTH-TYPE TRANSCRIPTIONAL REGULATOR YBHD"/>
    <property type="match status" value="1"/>
</dbReference>
<evidence type="ECO:0000256" key="4">
    <source>
        <dbReference type="ARBA" id="ARBA00023163"/>
    </source>
</evidence>
<evidence type="ECO:0000256" key="1">
    <source>
        <dbReference type="ARBA" id="ARBA00009437"/>
    </source>
</evidence>
<dbReference type="CDD" id="cd05466">
    <property type="entry name" value="PBP2_LTTR_substrate"/>
    <property type="match status" value="1"/>
</dbReference>
<name>D9PN41_9ZZZZ</name>
<dbReference type="GO" id="GO:0003677">
    <property type="term" value="F:DNA binding"/>
    <property type="evidence" value="ECO:0007669"/>
    <property type="project" value="UniProtKB-KW"/>
</dbReference>
<sequence length="303" mass="35117">MKLPKQFYYKKNRLQQLKGFYYTVQTGSVSQAAEKMGLNQSTVTLQIQSLERDLKTQLLDRTKKKIKPNQDGEIFYHMVAYYLNGIDSLYEEFLNKKTQATSNVVNIATHNIAISHLLPTYIKKFQEQYPNATIGIKNITSDEAIKRLYDDEVDFILYPDINPPSELFSQVCFAYNPVLVMHKDHPLAKKRGEIELKDISNYNTIRVEKRLITLPVFEKMFEELKFKSSINFENGNCDMVKNFVKAEIGLGFVSELCVDKDDKDLIYKKINKYFPVTEYKLVMKNGKKPSILAESFVKILVGK</sequence>
<dbReference type="Pfam" id="PF03466">
    <property type="entry name" value="LysR_substrate"/>
    <property type="match status" value="1"/>
</dbReference>
<dbReference type="EMBL" id="ADZX01000917">
    <property type="protein sequence ID" value="EFK95012.1"/>
    <property type="molecule type" value="Genomic_DNA"/>
</dbReference>
<dbReference type="GO" id="GO:0005829">
    <property type="term" value="C:cytosol"/>
    <property type="evidence" value="ECO:0007669"/>
    <property type="project" value="TreeGrafter"/>
</dbReference>
<protein>
    <submittedName>
        <fullName evidence="6">Transcriptional regulator, LysR family</fullName>
    </submittedName>
</protein>
<evidence type="ECO:0000259" key="5">
    <source>
        <dbReference type="PROSITE" id="PS50931"/>
    </source>
</evidence>
<organism evidence="6">
    <name type="scientific">sediment metagenome</name>
    <dbReference type="NCBI Taxonomy" id="749907"/>
    <lineage>
        <taxon>unclassified sequences</taxon>
        <taxon>metagenomes</taxon>
        <taxon>ecological metagenomes</taxon>
    </lineage>
</organism>
<dbReference type="GO" id="GO:0003700">
    <property type="term" value="F:DNA-binding transcription factor activity"/>
    <property type="evidence" value="ECO:0007669"/>
    <property type="project" value="InterPro"/>
</dbReference>
<proteinExistence type="inferred from homology"/>
<comment type="caution">
    <text evidence="6">The sequence shown here is derived from an EMBL/GenBank/DDBJ whole genome shotgun (WGS) entry which is preliminary data.</text>
</comment>
<comment type="similarity">
    <text evidence="1">Belongs to the LysR transcriptional regulatory family.</text>
</comment>
<dbReference type="InterPro" id="IPR036388">
    <property type="entry name" value="WH-like_DNA-bd_sf"/>
</dbReference>
<gene>
    <name evidence="6" type="ORF">LDC_2970</name>
</gene>
<evidence type="ECO:0000256" key="3">
    <source>
        <dbReference type="ARBA" id="ARBA00023125"/>
    </source>
</evidence>
<keyword evidence="2" id="KW-0805">Transcription regulation</keyword>
<evidence type="ECO:0000313" key="6">
    <source>
        <dbReference type="EMBL" id="EFK95012.1"/>
    </source>
</evidence>
<keyword evidence="3" id="KW-0238">DNA-binding</keyword>
<feature type="domain" description="HTH lysR-type" evidence="5">
    <location>
        <begin position="12"/>
        <end position="69"/>
    </location>
</feature>
<dbReference type="InterPro" id="IPR000847">
    <property type="entry name" value="LysR_HTH_N"/>
</dbReference>
<dbReference type="InterPro" id="IPR050950">
    <property type="entry name" value="HTH-type_LysR_regulators"/>
</dbReference>
<dbReference type="Gene3D" id="1.10.10.10">
    <property type="entry name" value="Winged helix-like DNA-binding domain superfamily/Winged helix DNA-binding domain"/>
    <property type="match status" value="1"/>
</dbReference>
<reference evidence="6" key="2">
    <citation type="journal article" date="2011" name="Microb. Ecol.">
        <title>Taxonomic and Functional Metagenomic Profiling of the Microbial Community in the Anoxic Sediment of a Sub-saline Shallow Lake (Laguna de Carrizo, Central Spain).</title>
        <authorList>
            <person name="Ferrer M."/>
            <person name="Guazzaroni M.E."/>
            <person name="Richter M."/>
            <person name="Garcia-Salamanca A."/>
            <person name="Yarza P."/>
            <person name="Suarez-Suarez A."/>
            <person name="Solano J."/>
            <person name="Alcaide M."/>
            <person name="van Dillewijn P."/>
            <person name="Molina-Henares M.A."/>
            <person name="Lopez-Cortes N."/>
            <person name="Al-Ramahi Y."/>
            <person name="Guerrero C."/>
            <person name="Acosta A."/>
            <person name="de Eugenio L.I."/>
            <person name="Martinez V."/>
            <person name="Marques S."/>
            <person name="Rojo F."/>
            <person name="Santero E."/>
            <person name="Genilloud O."/>
            <person name="Perez-Perez J."/>
            <person name="Rossello-Mora R."/>
            <person name="Ramos J.L."/>
        </authorList>
    </citation>
    <scope>NUCLEOTIDE SEQUENCE</scope>
</reference>
<dbReference type="Gene3D" id="3.40.190.10">
    <property type="entry name" value="Periplasmic binding protein-like II"/>
    <property type="match status" value="2"/>
</dbReference>
<dbReference type="PROSITE" id="PS50931">
    <property type="entry name" value="HTH_LYSR"/>
    <property type="match status" value="1"/>
</dbReference>
<dbReference type="Pfam" id="PF00126">
    <property type="entry name" value="HTH_1"/>
    <property type="match status" value="1"/>
</dbReference>
<accession>D9PN41</accession>
<dbReference type="SUPFAM" id="SSF46785">
    <property type="entry name" value="Winged helix' DNA-binding domain"/>
    <property type="match status" value="1"/>
</dbReference>
<dbReference type="InterPro" id="IPR036390">
    <property type="entry name" value="WH_DNA-bd_sf"/>
</dbReference>
<evidence type="ECO:0000256" key="2">
    <source>
        <dbReference type="ARBA" id="ARBA00023015"/>
    </source>
</evidence>
<dbReference type="AlphaFoldDB" id="D9PN41"/>
<dbReference type="SUPFAM" id="SSF53850">
    <property type="entry name" value="Periplasmic binding protein-like II"/>
    <property type="match status" value="1"/>
</dbReference>